<dbReference type="Proteomes" id="UP000594014">
    <property type="component" value="Chromosome"/>
</dbReference>
<keyword evidence="2" id="KW-1185">Reference proteome</keyword>
<gene>
    <name evidence="1" type="ORF">FRZ06_09115</name>
</gene>
<organism evidence="1 2">
    <name type="scientific">Anoxybacterium hadale</name>
    <dbReference type="NCBI Taxonomy" id="3408580"/>
    <lineage>
        <taxon>Bacteria</taxon>
        <taxon>Bacillati</taxon>
        <taxon>Bacillota</taxon>
        <taxon>Clostridia</taxon>
        <taxon>Peptostreptococcales</taxon>
        <taxon>Anaerovoracaceae</taxon>
        <taxon>Anoxybacterium</taxon>
    </lineage>
</organism>
<reference evidence="1" key="1">
    <citation type="submission" date="2019-08" db="EMBL/GenBank/DDBJ databases">
        <title>Genome sequence of Clostridiales bacterium MT110.</title>
        <authorList>
            <person name="Cao J."/>
        </authorList>
    </citation>
    <scope>NUCLEOTIDE SEQUENCE</scope>
    <source>
        <strain evidence="1">MT110</strain>
    </source>
</reference>
<name>A0ACD1AAV1_9FIRM</name>
<accession>A0ACD1AAV1</accession>
<proteinExistence type="predicted"/>
<sequence>MSKHSGLNPSEVAESRRANGSNELEKRKRKGFLSQYLSSFGDPIIKILLAALALNIIFLFRNANWMESVGIAIAVFLATFVSTLSEYGSEAAFAKLMDEAEQIRCRLMRSGKPVSASISEVVAGDIVLLQAGERIPADGILISGSLKVDQSALNGESKAVAKLPSRDSSVPDAVRNWDLLSFDQLFRGSVVDEGEGIMEVARVGNHTFYGHMAAAMQEETRDSPLKVRLGQLAGTISRLGYIAAFLVAMSDLFSNVVLNNHFMPQLILRELTSFPLMAEHILHALTLAITIVVVAVPEGLPMMITVVLSSNTMRMMKDHVLVRKLVGIETAGSLNILFTDKTGTLTQGKLSVSHFISGDGNVYQNNDPLNRESRLFHLMTISSFFNTGAVLAGDESLGGNMTDRALLDYVLPIYREPDEYIKLDSIPFNSTDKFSAARLCGPMDLSLIKGAPELLLWKCTRYYDEEGRIKALSNLQKLEKIRRDLANQAVRMLVVAASDKWPLDKSSLEDLILIGIVGIRDELRLEARHSVRQVTNAGVQVVMVTGDNKETAVAIGKGCGLVEKEEHYNVITSAELNRLSDEEVKTVLPQIRIVARALPTDKSRLVTLAQEMGLVAGMTGDGINDSPALKLADVGFAMGDGTEVAKEAGDIVIMDNNIASIAKAILYGRTIFKSIQKFIVFQLTMNLCAVGVSLVGPFIGFETPITVIQMLWVNIIMDTLAGLAFAGEPPLEEYMEEPPKSREEPVLNGGMINQILFAGLFTITICMLFLSVGFVKAFYHYHLNPICFYSAFFTLFIFCGLFNSFNARTPRINLTAYLSRNPAFILIMSMIAVVQIVLIYFGGSMFRTGSLAMQELIFAICGAAVVIPADVLRKIAVKRIFPIWKEGDQSASDEKICQ</sequence>
<protein>
    <submittedName>
        <fullName evidence="1">Calcium-translocating P-type ATPase, PMCA-type</fullName>
    </submittedName>
</protein>
<evidence type="ECO:0000313" key="1">
    <source>
        <dbReference type="EMBL" id="QOX63498.1"/>
    </source>
</evidence>
<dbReference type="EMBL" id="CP042469">
    <property type="protein sequence ID" value="QOX63498.1"/>
    <property type="molecule type" value="Genomic_DNA"/>
</dbReference>
<evidence type="ECO:0000313" key="2">
    <source>
        <dbReference type="Proteomes" id="UP000594014"/>
    </source>
</evidence>